<feature type="non-terminal residue" evidence="2">
    <location>
        <position position="421"/>
    </location>
</feature>
<dbReference type="OrthoDB" id="6022at2759"/>
<evidence type="ECO:0000256" key="1">
    <source>
        <dbReference type="SAM" id="MobiDB-lite"/>
    </source>
</evidence>
<feature type="compositionally biased region" description="Basic and acidic residues" evidence="1">
    <location>
        <begin position="317"/>
        <end position="344"/>
    </location>
</feature>
<feature type="region of interest" description="Disordered" evidence="1">
    <location>
        <begin position="208"/>
        <end position="357"/>
    </location>
</feature>
<reference evidence="2 3" key="1">
    <citation type="journal article" date="2012" name="Genome Biol.">
        <title>Genome and low-iron response of an oceanic diatom adapted to chronic iron limitation.</title>
        <authorList>
            <person name="Lommer M."/>
            <person name="Specht M."/>
            <person name="Roy A.S."/>
            <person name="Kraemer L."/>
            <person name="Andreson R."/>
            <person name="Gutowska M.A."/>
            <person name="Wolf J."/>
            <person name="Bergner S.V."/>
            <person name="Schilhabel M.B."/>
            <person name="Klostermeier U.C."/>
            <person name="Beiko R.G."/>
            <person name="Rosenstiel P."/>
            <person name="Hippler M."/>
            <person name="Laroche J."/>
        </authorList>
    </citation>
    <scope>NUCLEOTIDE SEQUENCE [LARGE SCALE GENOMIC DNA]</scope>
    <source>
        <strain evidence="2 3">CCMP1005</strain>
    </source>
</reference>
<evidence type="ECO:0000313" key="2">
    <source>
        <dbReference type="EMBL" id="EJK68798.1"/>
    </source>
</evidence>
<feature type="compositionally biased region" description="Basic and acidic residues" evidence="1">
    <location>
        <begin position="410"/>
        <end position="421"/>
    </location>
</feature>
<proteinExistence type="predicted"/>
<dbReference type="EMBL" id="AGNL01010826">
    <property type="protein sequence ID" value="EJK68798.1"/>
    <property type="molecule type" value="Genomic_DNA"/>
</dbReference>
<feature type="compositionally biased region" description="Basic and acidic residues" evidence="1">
    <location>
        <begin position="212"/>
        <end position="234"/>
    </location>
</feature>
<accession>K0SRB5</accession>
<name>K0SRB5_THAOC</name>
<comment type="caution">
    <text evidence="2">The sequence shown here is derived from an EMBL/GenBank/DDBJ whole genome shotgun (WGS) entry which is preliminary data.</text>
</comment>
<sequence length="421" mass="47141">MGPEEGRWTGGWLYRVLREGHFRHGRARLVSRWTGKARFGAPALERHRCRRGGTYRRDRTTQERIGVQPGVGGVGGGRIRQYTAAGGAPVVCGVETFDTRRGWRVCCAGGQLGCIARALAVRGASARNMKPPAKEDDYVKRWKGWLFLRRRSGRPNGRRSARCFLRAVRRQEAAARFLERRELEGGARRGGLETEARPVAPRLVPGGRRWRREAVEGRGDRNGRQDYSEEEHGRSRTPVVGLGGEPGEGTRSRRGGWDSGDDVRRPRGAVMTRPTKTTTAVTLSTPRYPPAAETAQGDRKVQREERRGRPYGLPGQVREEEGGRPRRRRDGAARTEREKEERQVRGRGPRGIRARGRFLHDSTVSGGINDQYLEAPKKAEICPMAAHDWRRQEEESAGTDGAPCRKHARRGDEATAKRVNG</sequence>
<feature type="region of interest" description="Disordered" evidence="1">
    <location>
        <begin position="389"/>
        <end position="421"/>
    </location>
</feature>
<gene>
    <name evidence="2" type="ORF">THAOC_09994</name>
</gene>
<feature type="compositionally biased region" description="Basic residues" evidence="1">
    <location>
        <begin position="345"/>
        <end position="357"/>
    </location>
</feature>
<feature type="compositionally biased region" description="Polar residues" evidence="1">
    <location>
        <begin position="274"/>
        <end position="285"/>
    </location>
</feature>
<organism evidence="2 3">
    <name type="scientific">Thalassiosira oceanica</name>
    <name type="common">Marine diatom</name>
    <dbReference type="NCBI Taxonomy" id="159749"/>
    <lineage>
        <taxon>Eukaryota</taxon>
        <taxon>Sar</taxon>
        <taxon>Stramenopiles</taxon>
        <taxon>Ochrophyta</taxon>
        <taxon>Bacillariophyta</taxon>
        <taxon>Coscinodiscophyceae</taxon>
        <taxon>Thalassiosirophycidae</taxon>
        <taxon>Thalassiosirales</taxon>
        <taxon>Thalassiosiraceae</taxon>
        <taxon>Thalassiosira</taxon>
    </lineage>
</organism>
<dbReference type="Proteomes" id="UP000266841">
    <property type="component" value="Unassembled WGS sequence"/>
</dbReference>
<evidence type="ECO:0000313" key="3">
    <source>
        <dbReference type="Proteomes" id="UP000266841"/>
    </source>
</evidence>
<dbReference type="AlphaFoldDB" id="K0SRB5"/>
<feature type="compositionally biased region" description="Basic and acidic residues" evidence="1">
    <location>
        <begin position="296"/>
        <end position="308"/>
    </location>
</feature>
<keyword evidence="3" id="KW-1185">Reference proteome</keyword>
<protein>
    <submittedName>
        <fullName evidence="2">Uncharacterized protein</fullName>
    </submittedName>
</protein>